<protein>
    <submittedName>
        <fullName evidence="5">Uncharacterized protein LOC104590888</fullName>
    </submittedName>
</protein>
<dbReference type="OrthoDB" id="692041at2759"/>
<dbReference type="FunCoup" id="A0A1U8Q272">
    <property type="interactions" value="1410"/>
</dbReference>
<evidence type="ECO:0000256" key="2">
    <source>
        <dbReference type="ARBA" id="ARBA00022833"/>
    </source>
</evidence>
<name>A0A1U8Q272_NELNU</name>
<dbReference type="AlphaFoldDB" id="A0A1U8Q272"/>
<proteinExistence type="predicted"/>
<keyword evidence="1" id="KW-0479">Metal-binding</keyword>
<evidence type="ECO:0000313" key="5">
    <source>
        <dbReference type="RefSeq" id="XP_019052140.1"/>
    </source>
</evidence>
<feature type="region of interest" description="Disordered" evidence="3">
    <location>
        <begin position="309"/>
        <end position="346"/>
    </location>
</feature>
<dbReference type="STRING" id="4432.A0A1U8Q272"/>
<dbReference type="PANTHER" id="PTHR34451:SF7">
    <property type="entry name" value="PHD FINGER FAMILY PROTEIN"/>
    <property type="match status" value="1"/>
</dbReference>
<gene>
    <name evidence="5" type="primary">LOC104590888</name>
</gene>
<dbReference type="eggNOG" id="ENOG502S2BS">
    <property type="taxonomic scope" value="Eukaryota"/>
</dbReference>
<dbReference type="Proteomes" id="UP000189703">
    <property type="component" value="Unplaced"/>
</dbReference>
<dbReference type="InParanoid" id="A0A1U8Q272"/>
<reference evidence="5" key="1">
    <citation type="submission" date="2025-08" db="UniProtKB">
        <authorList>
            <consortium name="RefSeq"/>
        </authorList>
    </citation>
    <scope>IDENTIFICATION</scope>
</reference>
<evidence type="ECO:0000256" key="3">
    <source>
        <dbReference type="SAM" id="MobiDB-lite"/>
    </source>
</evidence>
<feature type="compositionally biased region" description="Basic and acidic residues" evidence="3">
    <location>
        <begin position="337"/>
        <end position="346"/>
    </location>
</feature>
<evidence type="ECO:0000256" key="1">
    <source>
        <dbReference type="ARBA" id="ARBA00022771"/>
    </source>
</evidence>
<dbReference type="GO" id="GO:0008270">
    <property type="term" value="F:zinc ion binding"/>
    <property type="evidence" value="ECO:0007669"/>
    <property type="project" value="UniProtKB-KW"/>
</dbReference>
<dbReference type="RefSeq" id="XP_019052140.1">
    <property type="nucleotide sequence ID" value="XM_019196595.1"/>
</dbReference>
<dbReference type="SUPFAM" id="SSF57903">
    <property type="entry name" value="FYVE/PHD zinc finger"/>
    <property type="match status" value="1"/>
</dbReference>
<dbReference type="PANTHER" id="PTHR34451">
    <property type="entry name" value="PHD FINGER FAMILY PROTEIN"/>
    <property type="match status" value="1"/>
</dbReference>
<organism evidence="4 5">
    <name type="scientific">Nelumbo nucifera</name>
    <name type="common">Sacred lotus</name>
    <dbReference type="NCBI Taxonomy" id="4432"/>
    <lineage>
        <taxon>Eukaryota</taxon>
        <taxon>Viridiplantae</taxon>
        <taxon>Streptophyta</taxon>
        <taxon>Embryophyta</taxon>
        <taxon>Tracheophyta</taxon>
        <taxon>Spermatophyta</taxon>
        <taxon>Magnoliopsida</taxon>
        <taxon>Proteales</taxon>
        <taxon>Nelumbonaceae</taxon>
        <taxon>Nelumbo</taxon>
    </lineage>
</organism>
<evidence type="ECO:0000313" key="4">
    <source>
        <dbReference type="Proteomes" id="UP000189703"/>
    </source>
</evidence>
<dbReference type="GeneID" id="104590888"/>
<accession>A0A1U8Q272</accession>
<keyword evidence="4" id="KW-1185">Reference proteome</keyword>
<dbReference type="InterPro" id="IPR011011">
    <property type="entry name" value="Znf_FYVE_PHD"/>
</dbReference>
<sequence>MMNREQASECGGCDSEDRWILHNVRHRGIYRRLCTSCVLKFHGGLFCPHCYEVYEGSIPPHERVLCLKCPSVAHLACVGLDKASRYVCPPCLNSSFLFFDVPKKTKGGDGKSVSATVKRAFDQKSAKVLLASARIAAVSMSKAAAAARIEAEKRVKEAALTKKRAREALERVAFLVGKEKERGKEMTLVPRSVPVSEQRKKSKGYSAVAATVAAHKRIQDNLKAGGNDKPGGIPVNLNNNIASREKDRWARIRPPSVVQMLPKNGISVDDRDKQKASSAPVIVRQQLQNTDAVNEHDRSGSISNFQSHTMQREKGNNGICSVPAVVGQHQNPPKSNGLEEDKGKSS</sequence>
<keyword evidence="2" id="KW-0862">Zinc</keyword>
<keyword evidence="1" id="KW-0863">Zinc-finger</keyword>
<dbReference type="KEGG" id="nnu:104590888"/>
<dbReference type="OMA" id="FCPNCFE"/>